<dbReference type="EMBL" id="CM046393">
    <property type="protein sequence ID" value="KAI8551547.1"/>
    <property type="molecule type" value="Genomic_DNA"/>
</dbReference>
<sequence length="76" mass="8740">MNDSRLLVAEMRSESSDAQSDDLKVRSTVLCTSFYSTNLKSVFWNVPKCHWAIKMGWRVKKKMTLIPSVCSFCFTV</sequence>
<evidence type="ECO:0000313" key="1">
    <source>
        <dbReference type="EMBL" id="KAI8551547.1"/>
    </source>
</evidence>
<organism evidence="1 2">
    <name type="scientific">Rhododendron molle</name>
    <name type="common">Chinese azalea</name>
    <name type="synonym">Azalea mollis</name>
    <dbReference type="NCBI Taxonomy" id="49168"/>
    <lineage>
        <taxon>Eukaryota</taxon>
        <taxon>Viridiplantae</taxon>
        <taxon>Streptophyta</taxon>
        <taxon>Embryophyta</taxon>
        <taxon>Tracheophyta</taxon>
        <taxon>Spermatophyta</taxon>
        <taxon>Magnoliopsida</taxon>
        <taxon>eudicotyledons</taxon>
        <taxon>Gunneridae</taxon>
        <taxon>Pentapetalae</taxon>
        <taxon>asterids</taxon>
        <taxon>Ericales</taxon>
        <taxon>Ericaceae</taxon>
        <taxon>Ericoideae</taxon>
        <taxon>Rhodoreae</taxon>
        <taxon>Rhododendron</taxon>
    </lineage>
</organism>
<evidence type="ECO:0000313" key="2">
    <source>
        <dbReference type="Proteomes" id="UP001062846"/>
    </source>
</evidence>
<comment type="caution">
    <text evidence="1">The sequence shown here is derived from an EMBL/GenBank/DDBJ whole genome shotgun (WGS) entry which is preliminary data.</text>
</comment>
<reference evidence="1" key="1">
    <citation type="submission" date="2022-02" db="EMBL/GenBank/DDBJ databases">
        <title>Plant Genome Project.</title>
        <authorList>
            <person name="Zhang R.-G."/>
        </authorList>
    </citation>
    <scope>NUCLEOTIDE SEQUENCE</scope>
    <source>
        <strain evidence="1">AT1</strain>
    </source>
</reference>
<protein>
    <submittedName>
        <fullName evidence="1">Uncharacterized protein</fullName>
    </submittedName>
</protein>
<dbReference type="Proteomes" id="UP001062846">
    <property type="component" value="Chromosome 6"/>
</dbReference>
<proteinExistence type="predicted"/>
<keyword evidence="2" id="KW-1185">Reference proteome</keyword>
<gene>
    <name evidence="1" type="ORF">RHMOL_Rhmol06G0195400</name>
</gene>
<accession>A0ACC0NG07</accession>
<name>A0ACC0NG07_RHOML</name>